<organism evidence="2 3">
    <name type="scientific">Sphingomonas leidyi</name>
    <dbReference type="NCBI Taxonomy" id="68569"/>
    <lineage>
        <taxon>Bacteria</taxon>
        <taxon>Pseudomonadati</taxon>
        <taxon>Pseudomonadota</taxon>
        <taxon>Alphaproteobacteria</taxon>
        <taxon>Sphingomonadales</taxon>
        <taxon>Sphingomonadaceae</taxon>
        <taxon>Sphingomonas</taxon>
    </lineage>
</organism>
<proteinExistence type="predicted"/>
<keyword evidence="1" id="KW-0472">Membrane</keyword>
<comment type="caution">
    <text evidence="2">The sequence shown here is derived from an EMBL/GenBank/DDBJ whole genome shotgun (WGS) entry which is preliminary data.</text>
</comment>
<dbReference type="Proteomes" id="UP000564677">
    <property type="component" value="Unassembled WGS sequence"/>
</dbReference>
<evidence type="ECO:0000313" key="2">
    <source>
        <dbReference type="EMBL" id="NIJ67460.1"/>
    </source>
</evidence>
<feature type="transmembrane region" description="Helical" evidence="1">
    <location>
        <begin position="52"/>
        <end position="79"/>
    </location>
</feature>
<dbReference type="AlphaFoldDB" id="A0A7X5V3W4"/>
<sequence length="149" mass="16430">MTDPSMRDPAHPRRLPAFLSAALTGAYAGIALQCLLAWSSEPDGLDWSDAGAMVPIVAIYGLIALPFVALGLFVFGIPAARLLRRWRDRPWMGLVAAVCGALAGKLAYHAIDRLLFFGAYRPWTIERVDLGLCYGVPAGLAWWWFNRRD</sequence>
<reference evidence="2 3" key="1">
    <citation type="submission" date="2020-03" db="EMBL/GenBank/DDBJ databases">
        <title>Genomic Encyclopedia of Type Strains, Phase IV (KMG-IV): sequencing the most valuable type-strain genomes for metagenomic binning, comparative biology and taxonomic classification.</title>
        <authorList>
            <person name="Goeker M."/>
        </authorList>
    </citation>
    <scope>NUCLEOTIDE SEQUENCE [LARGE SCALE GENOMIC DNA]</scope>
    <source>
        <strain evidence="2 3">DSM 4733</strain>
    </source>
</reference>
<name>A0A7X5V3W4_9SPHN</name>
<protein>
    <submittedName>
        <fullName evidence="2">Uncharacterized protein</fullName>
    </submittedName>
</protein>
<evidence type="ECO:0000256" key="1">
    <source>
        <dbReference type="SAM" id="Phobius"/>
    </source>
</evidence>
<dbReference type="EMBL" id="JAASQV010000007">
    <property type="protein sequence ID" value="NIJ67460.1"/>
    <property type="molecule type" value="Genomic_DNA"/>
</dbReference>
<accession>A0A7X5V3W4</accession>
<gene>
    <name evidence="2" type="ORF">FHR20_004444</name>
</gene>
<keyword evidence="1" id="KW-1133">Transmembrane helix</keyword>
<feature type="transmembrane region" description="Helical" evidence="1">
    <location>
        <begin position="91"/>
        <end position="108"/>
    </location>
</feature>
<keyword evidence="3" id="KW-1185">Reference proteome</keyword>
<dbReference type="RefSeq" id="WP_167301559.1">
    <property type="nucleotide sequence ID" value="NZ_JAASQV010000007.1"/>
</dbReference>
<keyword evidence="1" id="KW-0812">Transmembrane</keyword>
<feature type="transmembrane region" description="Helical" evidence="1">
    <location>
        <begin position="128"/>
        <end position="145"/>
    </location>
</feature>
<evidence type="ECO:0000313" key="3">
    <source>
        <dbReference type="Proteomes" id="UP000564677"/>
    </source>
</evidence>